<dbReference type="PROSITE" id="PS51257">
    <property type="entry name" value="PROKAR_LIPOPROTEIN"/>
    <property type="match status" value="1"/>
</dbReference>
<dbReference type="EMBL" id="LGTQ01000005">
    <property type="protein sequence ID" value="KPM49358.1"/>
    <property type="molecule type" value="Genomic_DNA"/>
</dbReference>
<comment type="caution">
    <text evidence="1">The sequence shown here is derived from an EMBL/GenBank/DDBJ whole genome shotgun (WGS) entry which is preliminary data.</text>
</comment>
<organism evidence="1 2">
    <name type="scientific">Jiulongibacter sediminis</name>
    <dbReference type="NCBI Taxonomy" id="1605367"/>
    <lineage>
        <taxon>Bacteria</taxon>
        <taxon>Pseudomonadati</taxon>
        <taxon>Bacteroidota</taxon>
        <taxon>Cytophagia</taxon>
        <taxon>Cytophagales</taxon>
        <taxon>Leadbetterellaceae</taxon>
        <taxon>Jiulongibacter</taxon>
    </lineage>
</organism>
<dbReference type="Proteomes" id="UP000050454">
    <property type="component" value="Unassembled WGS sequence"/>
</dbReference>
<evidence type="ECO:0000313" key="2">
    <source>
        <dbReference type="Proteomes" id="UP000050454"/>
    </source>
</evidence>
<protein>
    <submittedName>
        <fullName evidence="1">Uncharacterized protein</fullName>
    </submittedName>
</protein>
<keyword evidence="2" id="KW-1185">Reference proteome</keyword>
<gene>
    <name evidence="1" type="ORF">AFM12_01680</name>
</gene>
<dbReference type="Gene3D" id="3.90.930.1">
    <property type="match status" value="2"/>
</dbReference>
<dbReference type="RefSeq" id="WP_055143542.1">
    <property type="nucleotide sequence ID" value="NZ_JXSZ01000005.1"/>
</dbReference>
<sequence length="336" mass="39490">MSSITTKLSVLLSLIFVISCQTDDKVKPSQQELLEKCVILKSELYDYETLSSSEINFYDDLLNLDSTIFYQNGITYQRVYFKDYSGDQLNSILEVEDGRNRSLTEYNYHKNGQVRRSLVINYFTSESSLAEYDESGNQTLLELVRNNQKSTTRNEYNEAGNILKKEMLTNDQLTQRRTLEYDDNQNLLKEIWFIPPTNVTDILVYKYDSLTQLISIMNNDAPFRHFEYNSEGLKIKEIRFQSNGVNDYYTYNYSNGFLTSTDLSNDDQNYRLYQEFEYFSNGGLSHRKTYSFRNGSNSVLTSAYFDQKGNQLEYIFYNNVNQPQFSYIRQFSCKIL</sequence>
<reference evidence="1 2" key="1">
    <citation type="submission" date="2015-07" db="EMBL/GenBank/DDBJ databases">
        <title>The draft genome sequence of Leadbetterella sp. JN14-9.</title>
        <authorList>
            <person name="Liu Y."/>
            <person name="Du J."/>
            <person name="Shao Z."/>
        </authorList>
    </citation>
    <scope>NUCLEOTIDE SEQUENCE [LARGE SCALE GENOMIC DNA]</scope>
    <source>
        <strain evidence="1 2">JN14-9</strain>
    </source>
</reference>
<dbReference type="OrthoDB" id="1147123at2"/>
<proteinExistence type="predicted"/>
<dbReference type="AlphaFoldDB" id="A0A0P7BQC9"/>
<evidence type="ECO:0000313" key="1">
    <source>
        <dbReference type="EMBL" id="KPM49358.1"/>
    </source>
</evidence>
<name>A0A0P7BQC9_9BACT</name>
<accession>A0A0P7BQC9</accession>